<feature type="domain" description="Retroviral polymerase SH3-like" evidence="1">
    <location>
        <begin position="3"/>
        <end position="35"/>
    </location>
</feature>
<dbReference type="Proteomes" id="UP000265520">
    <property type="component" value="Unassembled WGS sequence"/>
</dbReference>
<name>A0A392S3R9_9FABA</name>
<evidence type="ECO:0000259" key="1">
    <source>
        <dbReference type="Pfam" id="PF25597"/>
    </source>
</evidence>
<reference evidence="2 3" key="1">
    <citation type="journal article" date="2018" name="Front. Plant Sci.">
        <title>Red Clover (Trifolium pratense) and Zigzag Clover (T. medium) - A Picture of Genomic Similarities and Differences.</title>
        <authorList>
            <person name="Dluhosova J."/>
            <person name="Istvanek J."/>
            <person name="Nedelnik J."/>
            <person name="Repkova J."/>
        </authorList>
    </citation>
    <scope>NUCLEOTIDE SEQUENCE [LARGE SCALE GENOMIC DNA]</scope>
    <source>
        <strain evidence="3">cv. 10/8</strain>
        <tissue evidence="2">Leaf</tissue>
    </source>
</reference>
<comment type="caution">
    <text evidence="2">The sequence shown here is derived from an EMBL/GenBank/DDBJ whole genome shotgun (WGS) entry which is preliminary data.</text>
</comment>
<dbReference type="EMBL" id="LXQA010307323">
    <property type="protein sequence ID" value="MCI42660.1"/>
    <property type="molecule type" value="Genomic_DNA"/>
</dbReference>
<sequence>TGGYKLYDPINKNVVISRDVVIDELKEWDWNTNEKKNSVSVMIEEMDEVQETQPVTEARRSTRTRQLPARLQECELNPDSEVTEDGDLVHLAFMAESEPIDVNSALKSEKWRCA</sequence>
<keyword evidence="3" id="KW-1185">Reference proteome</keyword>
<dbReference type="Pfam" id="PF25597">
    <property type="entry name" value="SH3_retrovirus"/>
    <property type="match status" value="1"/>
</dbReference>
<accession>A0A392S3R9</accession>
<dbReference type="AlphaFoldDB" id="A0A392S3R9"/>
<evidence type="ECO:0000313" key="3">
    <source>
        <dbReference type="Proteomes" id="UP000265520"/>
    </source>
</evidence>
<proteinExistence type="predicted"/>
<evidence type="ECO:0000313" key="2">
    <source>
        <dbReference type="EMBL" id="MCI42660.1"/>
    </source>
</evidence>
<protein>
    <recommendedName>
        <fullName evidence="1">Retroviral polymerase SH3-like domain-containing protein</fullName>
    </recommendedName>
</protein>
<feature type="non-terminal residue" evidence="2">
    <location>
        <position position="1"/>
    </location>
</feature>
<feature type="non-terminal residue" evidence="2">
    <location>
        <position position="114"/>
    </location>
</feature>
<organism evidence="2 3">
    <name type="scientific">Trifolium medium</name>
    <dbReference type="NCBI Taxonomy" id="97028"/>
    <lineage>
        <taxon>Eukaryota</taxon>
        <taxon>Viridiplantae</taxon>
        <taxon>Streptophyta</taxon>
        <taxon>Embryophyta</taxon>
        <taxon>Tracheophyta</taxon>
        <taxon>Spermatophyta</taxon>
        <taxon>Magnoliopsida</taxon>
        <taxon>eudicotyledons</taxon>
        <taxon>Gunneridae</taxon>
        <taxon>Pentapetalae</taxon>
        <taxon>rosids</taxon>
        <taxon>fabids</taxon>
        <taxon>Fabales</taxon>
        <taxon>Fabaceae</taxon>
        <taxon>Papilionoideae</taxon>
        <taxon>50 kb inversion clade</taxon>
        <taxon>NPAAA clade</taxon>
        <taxon>Hologalegina</taxon>
        <taxon>IRL clade</taxon>
        <taxon>Trifolieae</taxon>
        <taxon>Trifolium</taxon>
    </lineage>
</organism>
<dbReference type="InterPro" id="IPR057670">
    <property type="entry name" value="SH3_retrovirus"/>
</dbReference>